<accession>A0A930UZ17</accession>
<dbReference type="InterPro" id="IPR034660">
    <property type="entry name" value="DinB/YfiT-like"/>
</dbReference>
<dbReference type="InterPro" id="IPR007061">
    <property type="entry name" value="MST-like"/>
</dbReference>
<dbReference type="Proteomes" id="UP000656804">
    <property type="component" value="Unassembled WGS sequence"/>
</dbReference>
<protein>
    <submittedName>
        <fullName evidence="1">DUF664 domain-containing protein</fullName>
    </submittedName>
</protein>
<dbReference type="Pfam" id="PF04978">
    <property type="entry name" value="MST"/>
    <property type="match status" value="1"/>
</dbReference>
<evidence type="ECO:0000313" key="1">
    <source>
        <dbReference type="EMBL" id="MBF4160876.1"/>
    </source>
</evidence>
<dbReference type="Gene3D" id="1.20.120.450">
    <property type="entry name" value="dinb family like domain"/>
    <property type="match status" value="1"/>
</dbReference>
<comment type="caution">
    <text evidence="1">The sequence shown here is derived from an EMBL/GenBank/DDBJ whole genome shotgun (WGS) entry which is preliminary data.</text>
</comment>
<dbReference type="EMBL" id="JADIVZ010000001">
    <property type="protein sequence ID" value="MBF4160876.1"/>
    <property type="molecule type" value="Genomic_DNA"/>
</dbReference>
<dbReference type="RefSeq" id="WP_194502044.1">
    <property type="nucleotide sequence ID" value="NZ_JADIVZ010000001.1"/>
</dbReference>
<dbReference type="SUPFAM" id="SSF109854">
    <property type="entry name" value="DinB/YfiT-like putative metalloenzymes"/>
    <property type="match status" value="1"/>
</dbReference>
<organism evidence="1 2">
    <name type="scientific">Nocardioides acrostichi</name>
    <dbReference type="NCBI Taxonomy" id="2784339"/>
    <lineage>
        <taxon>Bacteria</taxon>
        <taxon>Bacillati</taxon>
        <taxon>Actinomycetota</taxon>
        <taxon>Actinomycetes</taxon>
        <taxon>Propionibacteriales</taxon>
        <taxon>Nocardioidaceae</taxon>
        <taxon>Nocardioides</taxon>
    </lineage>
</organism>
<proteinExistence type="predicted"/>
<sequence>MSRGNNPPSTAELLAAHLAGLDRHVLGVTAGLDEEHAASSVVPSGWTMPWMLHHLAVDNLLLWTAAVIAGDPAAIARCAPDAENAAPATIAEARDSYAAESAAAQAVLTDLDLGAAPAWWPENLFGTWRLETNEQVITHLLVEVATHVGHLDLARELLDGSHWDVFRGQLVPPGG</sequence>
<name>A0A930UZ17_9ACTN</name>
<evidence type="ECO:0000313" key="2">
    <source>
        <dbReference type="Proteomes" id="UP000656804"/>
    </source>
</evidence>
<dbReference type="AlphaFoldDB" id="A0A930UZ17"/>
<gene>
    <name evidence="1" type="ORF">ISG29_04185</name>
</gene>
<keyword evidence="2" id="KW-1185">Reference proteome</keyword>
<reference evidence="1" key="1">
    <citation type="submission" date="2020-11" db="EMBL/GenBank/DDBJ databases">
        <title>Nocardioides sp. CBS4Y-1, whole genome shotgun sequence.</title>
        <authorList>
            <person name="Tuo L."/>
        </authorList>
    </citation>
    <scope>NUCLEOTIDE SEQUENCE</scope>
    <source>
        <strain evidence="1">CBS4Y-1</strain>
    </source>
</reference>